<dbReference type="GO" id="GO:0046872">
    <property type="term" value="F:metal ion binding"/>
    <property type="evidence" value="ECO:0007669"/>
    <property type="project" value="UniProtKB-KW"/>
</dbReference>
<dbReference type="AlphaFoldDB" id="A0A068LML3"/>
<dbReference type="CDD" id="cd03414">
    <property type="entry name" value="CbiX_SirB_C"/>
    <property type="match status" value="1"/>
</dbReference>
<dbReference type="EMBL" id="CP007739">
    <property type="protein sequence ID" value="AIE58981.1"/>
    <property type="molecule type" value="Genomic_DNA"/>
</dbReference>
<evidence type="ECO:0000256" key="2">
    <source>
        <dbReference type="ARBA" id="ARBA00023239"/>
    </source>
</evidence>
<dbReference type="CDD" id="cd03416">
    <property type="entry name" value="CbiX_SirB_N"/>
    <property type="match status" value="1"/>
</dbReference>
<protein>
    <submittedName>
        <fullName evidence="3">Sirohydrochlorin ferrochelatase</fullName>
        <ecNumber evidence="3">4.99.1.4</ecNumber>
    </submittedName>
</protein>
<sequence length="253" mass="28757">MEAILYICHGSRVKKACEQAIEFIKKCMAQNPVSIQEYCFLELAAPTIEEAYEKCVQRGATKIVVLPVLLLTAVHAKEDIPNELERIRKRFPNVEMVYGRPIGVHHHMIDILIERLLETREELSEDSMVLLIGRGSSDPDVKRDLTEIAQLLKRKAGLKRVDTCYLTAAKPGLEEALFTAKQSSYRKIFIIPYLLFTGILMNTIKKTIKAGFADGEKEYVLCNYLGYHPLIGNILRERYNELLGGSDRVSHYA</sequence>
<dbReference type="InterPro" id="IPR002762">
    <property type="entry name" value="CbiX-like"/>
</dbReference>
<dbReference type="PANTHER" id="PTHR33542">
    <property type="entry name" value="SIROHYDROCHLORIN FERROCHELATASE, CHLOROPLASTIC"/>
    <property type="match status" value="1"/>
</dbReference>
<name>A0A068LML3_BACMM</name>
<accession>A0A068LML3</accession>
<dbReference type="KEGG" id="bmet:BMMGA3_02585"/>
<evidence type="ECO:0000313" key="4">
    <source>
        <dbReference type="Proteomes" id="UP000027602"/>
    </source>
</evidence>
<dbReference type="InterPro" id="IPR050963">
    <property type="entry name" value="Sirohydro_Cobaltochel/CbiX"/>
</dbReference>
<gene>
    <name evidence="3" type="primary">sirB1</name>
    <name evidence="3" type="ORF">BMMGA3_02585</name>
</gene>
<organism evidence="3 4">
    <name type="scientific">Bacillus methanolicus (strain MGA3 / ATCC 53907)</name>
    <dbReference type="NCBI Taxonomy" id="796606"/>
    <lineage>
        <taxon>Bacteria</taxon>
        <taxon>Bacillati</taxon>
        <taxon>Bacillota</taxon>
        <taxon>Bacilli</taxon>
        <taxon>Bacillales</taxon>
        <taxon>Bacillaceae</taxon>
        <taxon>Bacillus</taxon>
    </lineage>
</organism>
<dbReference type="STRING" id="796606.BMMGA3_02585"/>
<proteinExistence type="predicted"/>
<dbReference type="RefSeq" id="WP_038502003.1">
    <property type="nucleotide sequence ID" value="NZ_CP007739.1"/>
</dbReference>
<dbReference type="PANTHER" id="PTHR33542:SF3">
    <property type="entry name" value="SIROHYDROCHLORIN FERROCHELATASE, CHLOROPLASTIC"/>
    <property type="match status" value="1"/>
</dbReference>
<evidence type="ECO:0000256" key="1">
    <source>
        <dbReference type="ARBA" id="ARBA00022723"/>
    </source>
</evidence>
<keyword evidence="1" id="KW-0479">Metal-binding</keyword>
<keyword evidence="2 3" id="KW-0456">Lyase</keyword>
<dbReference type="SUPFAM" id="SSF53800">
    <property type="entry name" value="Chelatase"/>
    <property type="match status" value="1"/>
</dbReference>
<dbReference type="eggNOG" id="COG2138">
    <property type="taxonomic scope" value="Bacteria"/>
</dbReference>
<dbReference type="HOGENOM" id="CLU_056929_0_0_9"/>
<dbReference type="Pfam" id="PF01903">
    <property type="entry name" value="CbiX"/>
    <property type="match status" value="2"/>
</dbReference>
<dbReference type="GO" id="GO:0051266">
    <property type="term" value="F:sirohydrochlorin ferrochelatase activity"/>
    <property type="evidence" value="ECO:0007669"/>
    <property type="project" value="UniProtKB-EC"/>
</dbReference>
<dbReference type="EC" id="4.99.1.4" evidence="3"/>
<dbReference type="Proteomes" id="UP000027602">
    <property type="component" value="Chromosome"/>
</dbReference>
<dbReference type="Gene3D" id="3.40.50.1400">
    <property type="match status" value="2"/>
</dbReference>
<reference evidence="3 4" key="1">
    <citation type="journal article" date="2015" name="BMC Genomics">
        <title>Transcriptome analysis of thermophilic methylotrophic Bacillus methanolicus MGA3 using RNA-sequencing provides detailed insights into its previously uncharted transcriptional landscape.</title>
        <authorList>
            <person name="Irla M."/>
            <person name="Neshat A."/>
            <person name="Brautaset T."/>
            <person name="Ruckert C."/>
            <person name="Kalinowski J."/>
            <person name="Wendisch V.F."/>
        </authorList>
    </citation>
    <scope>NUCLEOTIDE SEQUENCE [LARGE SCALE GENOMIC DNA]</scope>
    <source>
        <strain evidence="4">MGA3 / ATCC 53907</strain>
    </source>
</reference>
<evidence type="ECO:0000313" key="3">
    <source>
        <dbReference type="EMBL" id="AIE58981.1"/>
    </source>
</evidence>
<keyword evidence="4" id="KW-1185">Reference proteome</keyword>